<accession>A0A0F9J920</accession>
<proteinExistence type="predicted"/>
<name>A0A0F9J920_9ZZZZ</name>
<dbReference type="SUPFAM" id="SSF82185">
    <property type="entry name" value="Histone H3 K4-specific methyltransferase SET7/9 N-terminal domain"/>
    <property type="match status" value="1"/>
</dbReference>
<gene>
    <name evidence="1" type="ORF">LCGC14_1785630</name>
</gene>
<dbReference type="Gene3D" id="2.20.110.10">
    <property type="entry name" value="Histone H3 K4-specific methyltransferase SET7/9 N-terminal domain"/>
    <property type="match status" value="1"/>
</dbReference>
<reference evidence="1" key="1">
    <citation type="journal article" date="2015" name="Nature">
        <title>Complex archaea that bridge the gap between prokaryotes and eukaryotes.</title>
        <authorList>
            <person name="Spang A."/>
            <person name="Saw J.H."/>
            <person name="Jorgensen S.L."/>
            <person name="Zaremba-Niedzwiedzka K."/>
            <person name="Martijn J."/>
            <person name="Lind A.E."/>
            <person name="van Eijk R."/>
            <person name="Schleper C."/>
            <person name="Guy L."/>
            <person name="Ettema T.J."/>
        </authorList>
    </citation>
    <scope>NUCLEOTIDE SEQUENCE</scope>
</reference>
<evidence type="ECO:0008006" key="2">
    <source>
        <dbReference type="Google" id="ProtNLM"/>
    </source>
</evidence>
<organism evidence="1">
    <name type="scientific">marine sediment metagenome</name>
    <dbReference type="NCBI Taxonomy" id="412755"/>
    <lineage>
        <taxon>unclassified sequences</taxon>
        <taxon>metagenomes</taxon>
        <taxon>ecological metagenomes</taxon>
    </lineage>
</organism>
<dbReference type="EMBL" id="LAZR01016968">
    <property type="protein sequence ID" value="KKM02316.1"/>
    <property type="molecule type" value="Genomic_DNA"/>
</dbReference>
<dbReference type="AlphaFoldDB" id="A0A0F9J920"/>
<sequence length="76" mass="9372">MNWEGIKHIYKVVLVYGCSIEFFGKNKYKFTQYYENGSKSWEVEYQNGQLHGKYMRWHENGQKHWEKEYQNGKEIK</sequence>
<comment type="caution">
    <text evidence="1">The sequence shown here is derived from an EMBL/GenBank/DDBJ whole genome shotgun (WGS) entry which is preliminary data.</text>
</comment>
<protein>
    <recommendedName>
        <fullName evidence="2">MORN variant repeat protein</fullName>
    </recommendedName>
</protein>
<evidence type="ECO:0000313" key="1">
    <source>
        <dbReference type="EMBL" id="KKM02316.1"/>
    </source>
</evidence>